<accession>A0A915L6W2</accession>
<evidence type="ECO:0000313" key="2">
    <source>
        <dbReference type="WBParaSite" id="nRc.2.0.1.t46243-RA"/>
    </source>
</evidence>
<reference evidence="2" key="1">
    <citation type="submission" date="2022-11" db="UniProtKB">
        <authorList>
            <consortium name="WormBaseParasite"/>
        </authorList>
    </citation>
    <scope>IDENTIFICATION</scope>
</reference>
<sequence>MTLATSVTALSSPMKPSDSSFRSTAMVLIQRMVKLGIADGCWLQRLTVTMPLAAVLASTCSTAKLAYINDLLAKHAHTLDDETPTAFYSCMWYHAAGNPLTQLTDWMNHIPKP</sequence>
<proteinExistence type="predicted"/>
<evidence type="ECO:0000313" key="1">
    <source>
        <dbReference type="Proteomes" id="UP000887565"/>
    </source>
</evidence>
<protein>
    <submittedName>
        <fullName evidence="2">Uncharacterized protein</fullName>
    </submittedName>
</protein>
<dbReference type="WBParaSite" id="nRc.2.0.1.t46243-RA">
    <property type="protein sequence ID" value="nRc.2.0.1.t46243-RA"/>
    <property type="gene ID" value="nRc.2.0.1.g46243"/>
</dbReference>
<keyword evidence="1" id="KW-1185">Reference proteome</keyword>
<organism evidence="1 2">
    <name type="scientific">Romanomermis culicivorax</name>
    <name type="common">Nematode worm</name>
    <dbReference type="NCBI Taxonomy" id="13658"/>
    <lineage>
        <taxon>Eukaryota</taxon>
        <taxon>Metazoa</taxon>
        <taxon>Ecdysozoa</taxon>
        <taxon>Nematoda</taxon>
        <taxon>Enoplea</taxon>
        <taxon>Dorylaimia</taxon>
        <taxon>Mermithida</taxon>
        <taxon>Mermithoidea</taxon>
        <taxon>Mermithidae</taxon>
        <taxon>Romanomermis</taxon>
    </lineage>
</organism>
<dbReference type="AlphaFoldDB" id="A0A915L6W2"/>
<name>A0A915L6W2_ROMCU</name>
<dbReference type="Proteomes" id="UP000887565">
    <property type="component" value="Unplaced"/>
</dbReference>